<dbReference type="PRINTS" id="PR00039">
    <property type="entry name" value="HTHLYSR"/>
</dbReference>
<dbReference type="Gene3D" id="1.10.10.10">
    <property type="entry name" value="Winged helix-like DNA-binding domain superfamily/Winged helix DNA-binding domain"/>
    <property type="match status" value="1"/>
</dbReference>
<evidence type="ECO:0000313" key="7">
    <source>
        <dbReference type="EMBL" id="RFP78784.1"/>
    </source>
</evidence>
<comment type="similarity">
    <text evidence="1">Belongs to the LysR transcriptional regulatory family.</text>
</comment>
<evidence type="ECO:0000256" key="1">
    <source>
        <dbReference type="ARBA" id="ARBA00009437"/>
    </source>
</evidence>
<dbReference type="Pfam" id="PF03466">
    <property type="entry name" value="LysR_substrate"/>
    <property type="match status" value="1"/>
</dbReference>
<name>A0A372EJE0_9BURK</name>
<dbReference type="GO" id="GO:0003700">
    <property type="term" value="F:DNA-binding transcription factor activity"/>
    <property type="evidence" value="ECO:0007669"/>
    <property type="project" value="InterPro"/>
</dbReference>
<dbReference type="InterPro" id="IPR050389">
    <property type="entry name" value="LysR-type_TF"/>
</dbReference>
<sequence length="359" mass="39617">MVFMGCLLFCGGAMAGSRPMPFDGGPGPESPLPHDGPHDSARMSKPPRIDLRALDIGMLRTFDALMRERSVSRAAARLFLSQPAVSGSLAKLRRTFGDPLFKRTPHGVSPTPLALSMADAVADLLLRMGRLLENGHSFDPTGSDRIFRIAGSDYSSRLILAPLMARLHATNASVRIAWEPPQFHTLFERIRRGDVDLGCAPEPSMRSGLNSAVLFEEHFVLVTRKGHPGFTGSEDPLEAFCQWPHVFFGFRYPNIESVLEDSVARHGRHCLVRLSMPSFDQAADVISRSDMISVFPARLARLFGDRLQTLPLPVHLEGYRSCLYWDRGTEQDPGLRWLREEIRQVAHAAAAEAAAPLAA</sequence>
<feature type="region of interest" description="Disordered" evidence="5">
    <location>
        <begin position="20"/>
        <end position="45"/>
    </location>
</feature>
<comment type="caution">
    <text evidence="7">The sequence shown here is derived from an EMBL/GenBank/DDBJ whole genome shotgun (WGS) entry which is preliminary data.</text>
</comment>
<dbReference type="Gene3D" id="3.40.190.10">
    <property type="entry name" value="Periplasmic binding protein-like II"/>
    <property type="match status" value="2"/>
</dbReference>
<keyword evidence="2" id="KW-0805">Transcription regulation</keyword>
<dbReference type="CDD" id="cd08417">
    <property type="entry name" value="PBP2_Nitroaromatics_like"/>
    <property type="match status" value="1"/>
</dbReference>
<keyword evidence="8" id="KW-1185">Reference proteome</keyword>
<proteinExistence type="inferred from homology"/>
<dbReference type="InterPro" id="IPR005119">
    <property type="entry name" value="LysR_subst-bd"/>
</dbReference>
<dbReference type="Pfam" id="PF00126">
    <property type="entry name" value="HTH_1"/>
    <property type="match status" value="1"/>
</dbReference>
<evidence type="ECO:0000256" key="3">
    <source>
        <dbReference type="ARBA" id="ARBA00023125"/>
    </source>
</evidence>
<accession>A0A372EJE0</accession>
<keyword evidence="4" id="KW-0804">Transcription</keyword>
<dbReference type="PANTHER" id="PTHR30118:SF15">
    <property type="entry name" value="TRANSCRIPTIONAL REGULATORY PROTEIN"/>
    <property type="match status" value="1"/>
</dbReference>
<dbReference type="SUPFAM" id="SSF46785">
    <property type="entry name" value="Winged helix' DNA-binding domain"/>
    <property type="match status" value="1"/>
</dbReference>
<keyword evidence="3" id="KW-0238">DNA-binding</keyword>
<gene>
    <name evidence="7" type="ORF">DY262_11905</name>
</gene>
<dbReference type="InterPro" id="IPR037402">
    <property type="entry name" value="YidZ_PBP2"/>
</dbReference>
<evidence type="ECO:0000256" key="4">
    <source>
        <dbReference type="ARBA" id="ARBA00023163"/>
    </source>
</evidence>
<dbReference type="Proteomes" id="UP000261931">
    <property type="component" value="Unassembled WGS sequence"/>
</dbReference>
<evidence type="ECO:0000256" key="2">
    <source>
        <dbReference type="ARBA" id="ARBA00023015"/>
    </source>
</evidence>
<dbReference type="InterPro" id="IPR036390">
    <property type="entry name" value="WH_DNA-bd_sf"/>
</dbReference>
<protein>
    <submittedName>
        <fullName evidence="7">LysR family transcriptional regulator</fullName>
    </submittedName>
</protein>
<evidence type="ECO:0000313" key="8">
    <source>
        <dbReference type="Proteomes" id="UP000261931"/>
    </source>
</evidence>
<dbReference type="InterPro" id="IPR036388">
    <property type="entry name" value="WH-like_DNA-bd_sf"/>
</dbReference>
<dbReference type="InterPro" id="IPR000847">
    <property type="entry name" value="LysR_HTH_N"/>
</dbReference>
<evidence type="ECO:0000256" key="5">
    <source>
        <dbReference type="SAM" id="MobiDB-lite"/>
    </source>
</evidence>
<dbReference type="PANTHER" id="PTHR30118">
    <property type="entry name" value="HTH-TYPE TRANSCRIPTIONAL REGULATOR LEUO-RELATED"/>
    <property type="match status" value="1"/>
</dbReference>
<reference evidence="7 8" key="1">
    <citation type="submission" date="2018-08" db="EMBL/GenBank/DDBJ databases">
        <title>Hydrogenophaga sp. LA-38 isolated from sludge.</title>
        <authorList>
            <person name="Im W.-T."/>
        </authorList>
    </citation>
    <scope>NUCLEOTIDE SEQUENCE [LARGE SCALE GENOMIC DNA]</scope>
    <source>
        <strain evidence="7 8">LA-38</strain>
    </source>
</reference>
<dbReference type="PROSITE" id="PS50931">
    <property type="entry name" value="HTH_LYSR"/>
    <property type="match status" value="1"/>
</dbReference>
<dbReference type="EMBL" id="QVLS01000006">
    <property type="protein sequence ID" value="RFP78784.1"/>
    <property type="molecule type" value="Genomic_DNA"/>
</dbReference>
<evidence type="ECO:0000259" key="6">
    <source>
        <dbReference type="PROSITE" id="PS50931"/>
    </source>
</evidence>
<organism evidence="7 8">
    <name type="scientific">Hydrogenophaga borbori</name>
    <dbReference type="NCBI Taxonomy" id="2294117"/>
    <lineage>
        <taxon>Bacteria</taxon>
        <taxon>Pseudomonadati</taxon>
        <taxon>Pseudomonadota</taxon>
        <taxon>Betaproteobacteria</taxon>
        <taxon>Burkholderiales</taxon>
        <taxon>Comamonadaceae</taxon>
        <taxon>Hydrogenophaga</taxon>
    </lineage>
</organism>
<dbReference type="SUPFAM" id="SSF53850">
    <property type="entry name" value="Periplasmic binding protein-like II"/>
    <property type="match status" value="1"/>
</dbReference>
<dbReference type="AlphaFoldDB" id="A0A372EJE0"/>
<dbReference type="GO" id="GO:0003677">
    <property type="term" value="F:DNA binding"/>
    <property type="evidence" value="ECO:0007669"/>
    <property type="project" value="UniProtKB-KW"/>
</dbReference>
<feature type="compositionally biased region" description="Basic and acidic residues" evidence="5">
    <location>
        <begin position="35"/>
        <end position="45"/>
    </location>
</feature>
<feature type="domain" description="HTH lysR-type" evidence="6">
    <location>
        <begin position="54"/>
        <end position="111"/>
    </location>
</feature>